<dbReference type="SMART" id="SM00387">
    <property type="entry name" value="HATPase_c"/>
    <property type="match status" value="1"/>
</dbReference>
<dbReference type="CDD" id="cd00082">
    <property type="entry name" value="HisKA"/>
    <property type="match status" value="1"/>
</dbReference>
<dbReference type="CDD" id="cd00130">
    <property type="entry name" value="PAS"/>
    <property type="match status" value="1"/>
</dbReference>
<evidence type="ECO:0000256" key="2">
    <source>
        <dbReference type="ARBA" id="ARBA00004236"/>
    </source>
</evidence>
<gene>
    <name evidence="11" type="ORF">BJZ21_000437</name>
</gene>
<dbReference type="Gene3D" id="1.10.287.130">
    <property type="match status" value="1"/>
</dbReference>
<dbReference type="Gene3D" id="3.30.450.20">
    <property type="entry name" value="PAS domain"/>
    <property type="match status" value="1"/>
</dbReference>
<dbReference type="GO" id="GO:0005886">
    <property type="term" value="C:plasma membrane"/>
    <property type="evidence" value="ECO:0007669"/>
    <property type="project" value="UniProtKB-SubCell"/>
</dbReference>
<organism evidence="11 12">
    <name type="scientific">Nocardioides panaciterrulae</name>
    <dbReference type="NCBI Taxonomy" id="661492"/>
    <lineage>
        <taxon>Bacteria</taxon>
        <taxon>Bacillati</taxon>
        <taxon>Actinomycetota</taxon>
        <taxon>Actinomycetes</taxon>
        <taxon>Propionibacteriales</taxon>
        <taxon>Nocardioidaceae</taxon>
        <taxon>Nocardioides</taxon>
    </lineage>
</organism>
<dbReference type="PROSITE" id="PS50109">
    <property type="entry name" value="HIS_KIN"/>
    <property type="match status" value="1"/>
</dbReference>
<dbReference type="GO" id="GO:0000155">
    <property type="term" value="F:phosphorelay sensor kinase activity"/>
    <property type="evidence" value="ECO:0007669"/>
    <property type="project" value="InterPro"/>
</dbReference>
<reference evidence="11 12" key="1">
    <citation type="submission" date="2020-07" db="EMBL/GenBank/DDBJ databases">
        <title>Sequencing the genomes of 1000 actinobacteria strains.</title>
        <authorList>
            <person name="Klenk H.-P."/>
        </authorList>
    </citation>
    <scope>NUCLEOTIDE SEQUENCE [LARGE SCALE GENOMIC DNA]</scope>
    <source>
        <strain evidence="11 12">DSM 21350</strain>
    </source>
</reference>
<dbReference type="CDD" id="cd00075">
    <property type="entry name" value="HATPase"/>
    <property type="match status" value="1"/>
</dbReference>
<dbReference type="InterPro" id="IPR050351">
    <property type="entry name" value="BphY/WalK/GraS-like"/>
</dbReference>
<dbReference type="GO" id="GO:0030295">
    <property type="term" value="F:protein kinase activator activity"/>
    <property type="evidence" value="ECO:0007669"/>
    <property type="project" value="TreeGrafter"/>
</dbReference>
<dbReference type="InterPro" id="IPR013656">
    <property type="entry name" value="PAS_4"/>
</dbReference>
<dbReference type="InterPro" id="IPR035965">
    <property type="entry name" value="PAS-like_dom_sf"/>
</dbReference>
<comment type="caution">
    <text evidence="11">The sequence shown here is derived from an EMBL/GenBank/DDBJ whole genome shotgun (WGS) entry which is preliminary data.</text>
</comment>
<dbReference type="Pfam" id="PF08448">
    <property type="entry name" value="PAS_4"/>
    <property type="match status" value="1"/>
</dbReference>
<evidence type="ECO:0000313" key="11">
    <source>
        <dbReference type="EMBL" id="NYD40354.1"/>
    </source>
</evidence>
<dbReference type="InterPro" id="IPR003661">
    <property type="entry name" value="HisK_dim/P_dom"/>
</dbReference>
<evidence type="ECO:0000313" key="12">
    <source>
        <dbReference type="Proteomes" id="UP000535511"/>
    </source>
</evidence>
<evidence type="ECO:0000256" key="7">
    <source>
        <dbReference type="ARBA" id="ARBA00023012"/>
    </source>
</evidence>
<evidence type="ECO:0000256" key="8">
    <source>
        <dbReference type="ARBA" id="ARBA00023136"/>
    </source>
</evidence>
<dbReference type="GO" id="GO:0000156">
    <property type="term" value="F:phosphorelay response regulator activity"/>
    <property type="evidence" value="ECO:0007669"/>
    <property type="project" value="TreeGrafter"/>
</dbReference>
<dbReference type="PANTHER" id="PTHR42878">
    <property type="entry name" value="TWO-COMPONENT HISTIDINE KINASE"/>
    <property type="match status" value="1"/>
</dbReference>
<evidence type="ECO:0000256" key="1">
    <source>
        <dbReference type="ARBA" id="ARBA00000085"/>
    </source>
</evidence>
<dbReference type="EC" id="2.7.13.3" evidence="3"/>
<comment type="catalytic activity">
    <reaction evidence="1">
        <text>ATP + protein L-histidine = ADP + protein N-phospho-L-histidine.</text>
        <dbReference type="EC" id="2.7.13.3"/>
    </reaction>
</comment>
<dbReference type="InterPro" id="IPR003594">
    <property type="entry name" value="HATPase_dom"/>
</dbReference>
<dbReference type="SUPFAM" id="SSF55785">
    <property type="entry name" value="PYP-like sensor domain (PAS domain)"/>
    <property type="match status" value="1"/>
</dbReference>
<dbReference type="RefSeq" id="WP_179662258.1">
    <property type="nucleotide sequence ID" value="NZ_JACCBG010000001.1"/>
</dbReference>
<protein>
    <recommendedName>
        <fullName evidence="9">Sensor-like histidine kinase SenX3</fullName>
        <ecNumber evidence="3">2.7.13.3</ecNumber>
    </recommendedName>
</protein>
<dbReference type="Pfam" id="PF00512">
    <property type="entry name" value="HisKA"/>
    <property type="match status" value="1"/>
</dbReference>
<evidence type="ECO:0000256" key="3">
    <source>
        <dbReference type="ARBA" id="ARBA00012438"/>
    </source>
</evidence>
<dbReference type="Gene3D" id="3.30.565.10">
    <property type="entry name" value="Histidine kinase-like ATPase, C-terminal domain"/>
    <property type="match status" value="1"/>
</dbReference>
<keyword evidence="5" id="KW-0808">Transferase</keyword>
<dbReference type="PRINTS" id="PR00344">
    <property type="entry name" value="BCTRLSENSOR"/>
</dbReference>
<dbReference type="PANTHER" id="PTHR42878:SF13">
    <property type="entry name" value="HISTIDINE KINASE"/>
    <property type="match status" value="1"/>
</dbReference>
<dbReference type="EMBL" id="JACCBG010000001">
    <property type="protein sequence ID" value="NYD40354.1"/>
    <property type="molecule type" value="Genomic_DNA"/>
</dbReference>
<dbReference type="SUPFAM" id="SSF55874">
    <property type="entry name" value="ATPase domain of HSP90 chaperone/DNA topoisomerase II/histidine kinase"/>
    <property type="match status" value="1"/>
</dbReference>
<evidence type="ECO:0000256" key="4">
    <source>
        <dbReference type="ARBA" id="ARBA00022553"/>
    </source>
</evidence>
<dbReference type="InterPro" id="IPR005467">
    <property type="entry name" value="His_kinase_dom"/>
</dbReference>
<comment type="subcellular location">
    <subcellularLocation>
        <location evidence="2">Cell membrane</location>
    </subcellularLocation>
</comment>
<keyword evidence="4" id="KW-0597">Phosphoprotein</keyword>
<keyword evidence="12" id="KW-1185">Reference proteome</keyword>
<feature type="domain" description="Histidine kinase" evidence="10">
    <location>
        <begin position="144"/>
        <end position="359"/>
    </location>
</feature>
<accession>A0A7Y9E349</accession>
<sequence>MHSLEGIQLRTLITQTDVGIAACNRDGRLTMLSPGLERLLGIEFRPFAEDQLVDRFDLYDVAGERRLAPEEIPLMRARHGETVRDAVICARDSRGGLVHLRCHAAPVHDDSGELSGAIVLVENVSAEWAAVRQQHELRDRLVSTINHQLRTPLTSLVGHTELLADRAEEVPEDLRRSLAAVTEAGARVAALLQTVTELVDLDLQSRLTRGPCDLGRLVCEEVDRWQEGARGRGLAFVGCPTAGPEVVIDGARARRAVEALLDNAVTYAPSGSRVHIAVEAGPDWVQVVVADEGEGIAPQDRDRLLQPFERGRHPRQDVAGRGLGLAVAKTVATAHGGQLTLSARHPSGLRAALCLPRDLSGSFTAP</sequence>
<dbReference type="InterPro" id="IPR036097">
    <property type="entry name" value="HisK_dim/P_sf"/>
</dbReference>
<dbReference type="Pfam" id="PF02518">
    <property type="entry name" value="HATPase_c"/>
    <property type="match status" value="1"/>
</dbReference>
<name>A0A7Y9E349_9ACTN</name>
<dbReference type="InterPro" id="IPR036890">
    <property type="entry name" value="HATPase_C_sf"/>
</dbReference>
<evidence type="ECO:0000259" key="10">
    <source>
        <dbReference type="PROSITE" id="PS50109"/>
    </source>
</evidence>
<evidence type="ECO:0000256" key="9">
    <source>
        <dbReference type="ARBA" id="ARBA00039401"/>
    </source>
</evidence>
<dbReference type="Proteomes" id="UP000535511">
    <property type="component" value="Unassembled WGS sequence"/>
</dbReference>
<keyword evidence="6 11" id="KW-0418">Kinase</keyword>
<keyword evidence="7" id="KW-0902">Two-component regulatory system</keyword>
<evidence type="ECO:0000256" key="5">
    <source>
        <dbReference type="ARBA" id="ARBA00022679"/>
    </source>
</evidence>
<dbReference type="AlphaFoldDB" id="A0A7Y9E349"/>
<dbReference type="SMART" id="SM00388">
    <property type="entry name" value="HisKA"/>
    <property type="match status" value="1"/>
</dbReference>
<proteinExistence type="predicted"/>
<keyword evidence="8" id="KW-0472">Membrane</keyword>
<dbReference type="InterPro" id="IPR000014">
    <property type="entry name" value="PAS"/>
</dbReference>
<dbReference type="SUPFAM" id="SSF47384">
    <property type="entry name" value="Homodimeric domain of signal transducing histidine kinase"/>
    <property type="match status" value="1"/>
</dbReference>
<dbReference type="GO" id="GO:0007234">
    <property type="term" value="P:osmosensory signaling via phosphorelay pathway"/>
    <property type="evidence" value="ECO:0007669"/>
    <property type="project" value="TreeGrafter"/>
</dbReference>
<evidence type="ECO:0000256" key="6">
    <source>
        <dbReference type="ARBA" id="ARBA00022777"/>
    </source>
</evidence>
<dbReference type="InterPro" id="IPR004358">
    <property type="entry name" value="Sig_transdc_His_kin-like_C"/>
</dbReference>